<evidence type="ECO:0000256" key="18">
    <source>
        <dbReference type="HAMAP-Rule" id="MF_01966"/>
    </source>
</evidence>
<dbReference type="HAMAP" id="MF_01966">
    <property type="entry name" value="NADHX_epimerase"/>
    <property type="match status" value="1"/>
</dbReference>
<evidence type="ECO:0000256" key="16">
    <source>
        <dbReference type="ARBA" id="ARBA00049209"/>
    </source>
</evidence>
<keyword evidence="8 17" id="KW-0521">NADP</keyword>
<dbReference type="Gene3D" id="3.40.50.10260">
    <property type="entry name" value="YjeF N-terminal domain"/>
    <property type="match status" value="1"/>
</dbReference>
<dbReference type="RefSeq" id="WP_097010931.1">
    <property type="nucleotide sequence ID" value="NZ_LT907975.1"/>
</dbReference>
<evidence type="ECO:0000256" key="17">
    <source>
        <dbReference type="HAMAP-Rule" id="MF_01965"/>
    </source>
</evidence>
<evidence type="ECO:0000313" key="23">
    <source>
        <dbReference type="Proteomes" id="UP000219215"/>
    </source>
</evidence>
<keyword evidence="5 18" id="KW-0479">Metal-binding</keyword>
<comment type="subunit">
    <text evidence="17">Homotetramer.</text>
</comment>
<evidence type="ECO:0000256" key="3">
    <source>
        <dbReference type="ARBA" id="ARBA00006001"/>
    </source>
</evidence>
<dbReference type="AlphaFoldDB" id="A0A2C8F6H2"/>
<dbReference type="GO" id="GO:0110051">
    <property type="term" value="P:metabolite repair"/>
    <property type="evidence" value="ECO:0007669"/>
    <property type="project" value="TreeGrafter"/>
</dbReference>
<keyword evidence="11 18" id="KW-0413">Isomerase</keyword>
<dbReference type="EC" id="4.2.1.136" evidence="19"/>
<dbReference type="PROSITE" id="PS51383">
    <property type="entry name" value="YJEF_C_3"/>
    <property type="match status" value="1"/>
</dbReference>
<name>A0A2C8F6H2_9BACT</name>
<feature type="binding site" evidence="17">
    <location>
        <position position="332"/>
    </location>
    <ligand>
        <name>(6S)-NADPHX</name>
        <dbReference type="ChEBI" id="CHEBI:64076"/>
    </ligand>
</feature>
<dbReference type="GO" id="GO:0046872">
    <property type="term" value="F:metal ion binding"/>
    <property type="evidence" value="ECO:0007669"/>
    <property type="project" value="UniProtKB-UniRule"/>
</dbReference>
<dbReference type="InterPro" id="IPR036652">
    <property type="entry name" value="YjeF_N_dom_sf"/>
</dbReference>
<accession>A0A2C8F6H2</accession>
<evidence type="ECO:0000256" key="15">
    <source>
        <dbReference type="ARBA" id="ARBA00048238"/>
    </source>
</evidence>
<dbReference type="PANTHER" id="PTHR12592">
    <property type="entry name" value="ATP-DEPENDENT (S)-NAD(P)H-HYDRATE DEHYDRATASE FAMILY MEMBER"/>
    <property type="match status" value="1"/>
</dbReference>
<comment type="cofactor">
    <cofactor evidence="18 19">
        <name>K(+)</name>
        <dbReference type="ChEBI" id="CHEBI:29103"/>
    </cofactor>
    <text evidence="18 19">Binds 1 potassium ion per subunit.</text>
</comment>
<evidence type="ECO:0000313" key="22">
    <source>
        <dbReference type="EMBL" id="SOB57728.1"/>
    </source>
</evidence>
<comment type="catalytic activity">
    <reaction evidence="2 18 19">
        <text>(6R)-NADPHX = (6S)-NADPHX</text>
        <dbReference type="Rhea" id="RHEA:32227"/>
        <dbReference type="ChEBI" id="CHEBI:64076"/>
        <dbReference type="ChEBI" id="CHEBI:64077"/>
        <dbReference type="EC" id="5.1.99.6"/>
    </reaction>
</comment>
<keyword evidence="9 18" id="KW-0630">Potassium</keyword>
<dbReference type="NCBIfam" id="TIGR00196">
    <property type="entry name" value="yjeF_cterm"/>
    <property type="match status" value="1"/>
</dbReference>
<feature type="binding site" evidence="18">
    <location>
        <position position="62"/>
    </location>
    <ligand>
        <name>K(+)</name>
        <dbReference type="ChEBI" id="CHEBI:29103"/>
    </ligand>
</feature>
<evidence type="ECO:0000256" key="1">
    <source>
        <dbReference type="ARBA" id="ARBA00000013"/>
    </source>
</evidence>
<dbReference type="Pfam" id="PF03853">
    <property type="entry name" value="YjeF_N"/>
    <property type="match status" value="1"/>
</dbReference>
<keyword evidence="7 17" id="KW-0067">ATP-binding</keyword>
<dbReference type="PANTHER" id="PTHR12592:SF0">
    <property type="entry name" value="ATP-DEPENDENT (S)-NAD(P)H-HYDRATE DEHYDRATASE"/>
    <property type="match status" value="1"/>
</dbReference>
<keyword evidence="23" id="KW-1185">Reference proteome</keyword>
<reference evidence="23" key="1">
    <citation type="submission" date="2017-09" db="EMBL/GenBank/DDBJ databases">
        <authorList>
            <person name="Regsiter A."/>
            <person name="William W."/>
        </authorList>
    </citation>
    <scope>NUCLEOTIDE SEQUENCE [LARGE SCALE GENOMIC DNA]</scope>
    <source>
        <strain evidence="23">500-1</strain>
    </source>
</reference>
<dbReference type="KEGG" id="pprf:DPRO_0838"/>
<evidence type="ECO:0000256" key="4">
    <source>
        <dbReference type="ARBA" id="ARBA00009524"/>
    </source>
</evidence>
<dbReference type="InterPro" id="IPR017953">
    <property type="entry name" value="Carbohydrate_kinase_pred_CS"/>
</dbReference>
<dbReference type="GO" id="GO:0005524">
    <property type="term" value="F:ATP binding"/>
    <property type="evidence" value="ECO:0007669"/>
    <property type="project" value="UniProtKB-UniRule"/>
</dbReference>
<dbReference type="SUPFAM" id="SSF53613">
    <property type="entry name" value="Ribokinase-like"/>
    <property type="match status" value="1"/>
</dbReference>
<comment type="function">
    <text evidence="14 19">Bifunctional enzyme that catalyzes the epimerization of the S- and R-forms of NAD(P)HX and the dehydration of the S-form of NAD(P)HX at the expense of ADP, which is converted to AMP. This allows the repair of both epimers of NAD(P)HX, a damaged form of NAD(P)H that is a result of enzymatic or heat-dependent hydration.</text>
</comment>
<evidence type="ECO:0000256" key="11">
    <source>
        <dbReference type="ARBA" id="ARBA00023235"/>
    </source>
</evidence>
<keyword evidence="6 17" id="KW-0547">Nucleotide-binding</keyword>
<dbReference type="GO" id="GO:0046496">
    <property type="term" value="P:nicotinamide nucleotide metabolic process"/>
    <property type="evidence" value="ECO:0007669"/>
    <property type="project" value="UniProtKB-UniRule"/>
</dbReference>
<evidence type="ECO:0000256" key="12">
    <source>
        <dbReference type="ARBA" id="ARBA00023239"/>
    </source>
</evidence>
<keyword evidence="10 17" id="KW-0520">NAD</keyword>
<feature type="binding site" evidence="17">
    <location>
        <begin position="420"/>
        <end position="424"/>
    </location>
    <ligand>
        <name>AMP</name>
        <dbReference type="ChEBI" id="CHEBI:456215"/>
    </ligand>
</feature>
<evidence type="ECO:0000256" key="19">
    <source>
        <dbReference type="PIRNR" id="PIRNR017184"/>
    </source>
</evidence>
<dbReference type="InterPro" id="IPR029056">
    <property type="entry name" value="Ribokinase-like"/>
</dbReference>
<comment type="similarity">
    <text evidence="18">Belongs to the NnrE/AIBP family.</text>
</comment>
<dbReference type="OrthoDB" id="9806925at2"/>
<comment type="function">
    <text evidence="18">Catalyzes the epimerization of the S- and R-forms of NAD(P)HX, a damaged form of NAD(P)H that is a result of enzymatic or heat-dependent hydration. This is a prerequisite for the S-specific NAD(P)H-hydrate dehydratase to allow the repair of both epimers of NAD(P)HX.</text>
</comment>
<proteinExistence type="inferred from homology"/>
<dbReference type="HAMAP" id="MF_01965">
    <property type="entry name" value="NADHX_dehydratase"/>
    <property type="match status" value="1"/>
</dbReference>
<keyword evidence="12 17" id="KW-0456">Lyase</keyword>
<comment type="catalytic activity">
    <reaction evidence="15 17 19">
        <text>(6S)-NADHX + ADP = AMP + phosphate + NADH + H(+)</text>
        <dbReference type="Rhea" id="RHEA:32223"/>
        <dbReference type="ChEBI" id="CHEBI:15378"/>
        <dbReference type="ChEBI" id="CHEBI:43474"/>
        <dbReference type="ChEBI" id="CHEBI:57945"/>
        <dbReference type="ChEBI" id="CHEBI:64074"/>
        <dbReference type="ChEBI" id="CHEBI:456215"/>
        <dbReference type="ChEBI" id="CHEBI:456216"/>
        <dbReference type="EC" id="4.2.1.136"/>
    </reaction>
</comment>
<protein>
    <recommendedName>
        <fullName evidence="19">Bifunctional NAD(P)H-hydrate repair enzyme</fullName>
    </recommendedName>
    <alternativeName>
        <fullName evidence="19">Nicotinamide nucleotide repair protein</fullName>
    </alternativeName>
    <domain>
        <recommendedName>
            <fullName evidence="19">ADP-dependent (S)-NAD(P)H-hydrate dehydratase</fullName>
            <ecNumber evidence="19">4.2.1.136</ecNumber>
        </recommendedName>
        <alternativeName>
            <fullName evidence="19">ADP-dependent NAD(P)HX dehydratase</fullName>
        </alternativeName>
    </domain>
    <domain>
        <recommendedName>
            <fullName evidence="19">NAD(P)H-hydrate epimerase</fullName>
            <ecNumber evidence="19">5.1.99.6</ecNumber>
        </recommendedName>
    </domain>
</protein>
<dbReference type="InterPro" id="IPR000631">
    <property type="entry name" value="CARKD"/>
</dbReference>
<comment type="catalytic activity">
    <reaction evidence="16 17 19">
        <text>(6S)-NADPHX + ADP = AMP + phosphate + NADPH + H(+)</text>
        <dbReference type="Rhea" id="RHEA:32235"/>
        <dbReference type="ChEBI" id="CHEBI:15378"/>
        <dbReference type="ChEBI" id="CHEBI:43474"/>
        <dbReference type="ChEBI" id="CHEBI:57783"/>
        <dbReference type="ChEBI" id="CHEBI:64076"/>
        <dbReference type="ChEBI" id="CHEBI:456215"/>
        <dbReference type="ChEBI" id="CHEBI:456216"/>
        <dbReference type="EC" id="4.2.1.136"/>
    </reaction>
</comment>
<comment type="function">
    <text evidence="17">Catalyzes the dehydration of the S-form of NAD(P)HX at the expense of ADP, which is converted to AMP. Together with NAD(P)HX epimerase, which catalyzes the epimerization of the S- and R-forms, the enzyme allows the repair of both epimers of NAD(P)HX, a damaged form of NAD(P)H that is a result of enzymatic or heat-dependent hydration.</text>
</comment>
<feature type="binding site" evidence="18">
    <location>
        <begin position="131"/>
        <end position="137"/>
    </location>
    <ligand>
        <name>(6S)-NADPHX</name>
        <dbReference type="ChEBI" id="CHEBI:64076"/>
    </ligand>
</feature>
<dbReference type="InterPro" id="IPR004443">
    <property type="entry name" value="YjeF_N_dom"/>
</dbReference>
<feature type="domain" description="YjeF C-terminal" evidence="20">
    <location>
        <begin position="228"/>
        <end position="508"/>
    </location>
</feature>
<dbReference type="EC" id="5.1.99.6" evidence="19"/>
<feature type="binding site" evidence="18">
    <location>
        <position position="165"/>
    </location>
    <ligand>
        <name>K(+)</name>
        <dbReference type="ChEBI" id="CHEBI:29103"/>
    </ligand>
</feature>
<feature type="binding site" evidence="17">
    <location>
        <position position="383"/>
    </location>
    <ligand>
        <name>(6S)-NADPHX</name>
        <dbReference type="ChEBI" id="CHEBI:64076"/>
    </ligand>
</feature>
<dbReference type="Proteomes" id="UP000219215">
    <property type="component" value="Chromosome DPRO"/>
</dbReference>
<sequence>MLKPLPTPAEMAEWDNRTIRDIGIPGLTLMESASREAVHVLLSEYGSVSGKKVFCFAGSGNNGGDAFAMARILIDLGAEVSVFHTKPKKQYRGDARTNLKWAQKLSISMVHLPSIQAPLPQPDIIIDGLLGTGFKDTLRESTLSIVREINRLGRRSFVLAIDIPSGLNGLNGVAQPEAVYANATATFQAPKLGLCLPSATKHVGCLHTCNIGIPKQIQSKHSTRHYLISDHALQSVRTPQQDMHKGTAGKVLVIGGSEGLTGAPHLTAIGALRSGAGLVTVTCPMGVCESVKANSPDIMTFPLGSGSEWEVSMAEILLEKVPEYDSVVIGPGLGRARKTVDFLKSFVAKCPARTIIDADGLYALAQHPQLLSELRNDTILTPHPGEMAKLINSTTEEIQRNRLNVAQQFVTACKSVLILKGAGTIVTDQDVTCLSPFSEPNLSVGGSGDVLAGVIGTMLAQGHTPRDAACIGVYWHGATGRLLKKNFPARGNLALDIANSLPKAVQQEL</sequence>
<evidence type="ECO:0000256" key="10">
    <source>
        <dbReference type="ARBA" id="ARBA00023027"/>
    </source>
</evidence>
<evidence type="ECO:0000256" key="2">
    <source>
        <dbReference type="ARBA" id="ARBA00000909"/>
    </source>
</evidence>
<dbReference type="GO" id="GO:0052855">
    <property type="term" value="F:ADP-dependent NAD(P)H-hydrate dehydratase activity"/>
    <property type="evidence" value="ECO:0007669"/>
    <property type="project" value="UniProtKB-UniRule"/>
</dbReference>
<feature type="binding site" evidence="18">
    <location>
        <position position="127"/>
    </location>
    <ligand>
        <name>K(+)</name>
        <dbReference type="ChEBI" id="CHEBI:29103"/>
    </ligand>
</feature>
<feature type="binding site" evidence="18">
    <location>
        <position position="162"/>
    </location>
    <ligand>
        <name>(6S)-NADPHX</name>
        <dbReference type="ChEBI" id="CHEBI:64076"/>
    </ligand>
</feature>
<evidence type="ECO:0000256" key="5">
    <source>
        <dbReference type="ARBA" id="ARBA00022723"/>
    </source>
</evidence>
<comment type="caution">
    <text evidence="18">Lacks conserved residue(s) required for the propagation of feature annotation.</text>
</comment>
<keyword evidence="13" id="KW-0511">Multifunctional enzyme</keyword>
<evidence type="ECO:0000256" key="6">
    <source>
        <dbReference type="ARBA" id="ARBA00022741"/>
    </source>
</evidence>
<evidence type="ECO:0000259" key="21">
    <source>
        <dbReference type="PROSITE" id="PS51385"/>
    </source>
</evidence>
<dbReference type="Gene3D" id="3.40.1190.20">
    <property type="match status" value="1"/>
</dbReference>
<evidence type="ECO:0000256" key="8">
    <source>
        <dbReference type="ARBA" id="ARBA00022857"/>
    </source>
</evidence>
<feature type="binding site" evidence="17">
    <location>
        <position position="448"/>
    </location>
    <ligand>
        <name>AMP</name>
        <dbReference type="ChEBI" id="CHEBI:456215"/>
    </ligand>
</feature>
<dbReference type="PROSITE" id="PS51385">
    <property type="entry name" value="YJEF_N"/>
    <property type="match status" value="1"/>
</dbReference>
<feature type="binding site" evidence="17">
    <location>
        <position position="263"/>
    </location>
    <ligand>
        <name>(6S)-NADPHX</name>
        <dbReference type="ChEBI" id="CHEBI:64076"/>
    </ligand>
</feature>
<dbReference type="CDD" id="cd01171">
    <property type="entry name" value="YXKO-related"/>
    <property type="match status" value="1"/>
</dbReference>
<comment type="similarity">
    <text evidence="3 19">In the N-terminal section; belongs to the NnrE/AIBP family.</text>
</comment>
<comment type="similarity">
    <text evidence="17">Belongs to the NnrD/CARKD family.</text>
</comment>
<comment type="cofactor">
    <cofactor evidence="17">
        <name>Mg(2+)</name>
        <dbReference type="ChEBI" id="CHEBI:18420"/>
    </cofactor>
</comment>
<evidence type="ECO:0000259" key="20">
    <source>
        <dbReference type="PROSITE" id="PS51383"/>
    </source>
</evidence>
<dbReference type="GO" id="GO:0052856">
    <property type="term" value="F:NAD(P)HX epimerase activity"/>
    <property type="evidence" value="ECO:0007669"/>
    <property type="project" value="UniProtKB-UniRule"/>
</dbReference>
<dbReference type="PIRSF" id="PIRSF017184">
    <property type="entry name" value="Nnr"/>
    <property type="match status" value="1"/>
</dbReference>
<evidence type="ECO:0000256" key="9">
    <source>
        <dbReference type="ARBA" id="ARBA00022958"/>
    </source>
</evidence>
<evidence type="ECO:0000256" key="14">
    <source>
        <dbReference type="ARBA" id="ARBA00025153"/>
    </source>
</evidence>
<evidence type="ECO:0000256" key="7">
    <source>
        <dbReference type="ARBA" id="ARBA00022840"/>
    </source>
</evidence>
<dbReference type="NCBIfam" id="TIGR00197">
    <property type="entry name" value="yjeF_nterm"/>
    <property type="match status" value="1"/>
</dbReference>
<dbReference type="SUPFAM" id="SSF64153">
    <property type="entry name" value="YjeF N-terminal domain-like"/>
    <property type="match status" value="1"/>
</dbReference>
<gene>
    <name evidence="22" type="primary">nnr</name>
    <name evidence="17" type="synonym">nnrD</name>
    <name evidence="18" type="synonym">nnrE</name>
    <name evidence="22" type="ORF">DPRO_0838</name>
</gene>
<comment type="similarity">
    <text evidence="4 19">In the C-terminal section; belongs to the NnrD/CARKD family.</text>
</comment>
<dbReference type="EMBL" id="LT907975">
    <property type="protein sequence ID" value="SOB57728.1"/>
    <property type="molecule type" value="Genomic_DNA"/>
</dbReference>
<organism evidence="22 23">
    <name type="scientific">Pseudodesulfovibrio profundus</name>
    <dbReference type="NCBI Taxonomy" id="57320"/>
    <lineage>
        <taxon>Bacteria</taxon>
        <taxon>Pseudomonadati</taxon>
        <taxon>Thermodesulfobacteriota</taxon>
        <taxon>Desulfovibrionia</taxon>
        <taxon>Desulfovibrionales</taxon>
        <taxon>Desulfovibrionaceae</taxon>
    </lineage>
</organism>
<evidence type="ECO:0000256" key="13">
    <source>
        <dbReference type="ARBA" id="ARBA00023268"/>
    </source>
</evidence>
<comment type="catalytic activity">
    <reaction evidence="1 18 19">
        <text>(6R)-NADHX = (6S)-NADHX</text>
        <dbReference type="Rhea" id="RHEA:32215"/>
        <dbReference type="ChEBI" id="CHEBI:64074"/>
        <dbReference type="ChEBI" id="CHEBI:64075"/>
        <dbReference type="EC" id="5.1.99.6"/>
    </reaction>
</comment>
<dbReference type="PROSITE" id="PS01050">
    <property type="entry name" value="YJEF_C_2"/>
    <property type="match status" value="1"/>
</dbReference>
<dbReference type="Pfam" id="PF01256">
    <property type="entry name" value="Carb_kinase"/>
    <property type="match status" value="1"/>
</dbReference>
<feature type="domain" description="YjeF N-terminal" evidence="21">
    <location>
        <begin position="11"/>
        <end position="219"/>
    </location>
</feature>
<feature type="binding site" evidence="17">
    <location>
        <position position="449"/>
    </location>
    <ligand>
        <name>(6S)-NADPHX</name>
        <dbReference type="ChEBI" id="CHEBI:64076"/>
    </ligand>
</feature>
<dbReference type="InterPro" id="IPR030677">
    <property type="entry name" value="Nnr"/>
</dbReference>
<feature type="binding site" evidence="18">
    <location>
        <begin position="61"/>
        <end position="65"/>
    </location>
    <ligand>
        <name>(6S)-NADPHX</name>
        <dbReference type="ChEBI" id="CHEBI:64076"/>
    </ligand>
</feature>